<comment type="caution">
    <text evidence="10">The sequence shown here is derived from an EMBL/GenBank/DDBJ whole genome shotgun (WGS) entry which is preliminary data.</text>
</comment>
<evidence type="ECO:0000256" key="3">
    <source>
        <dbReference type="ARBA" id="ARBA00037797"/>
    </source>
</evidence>
<dbReference type="SUPFAM" id="SSF53474">
    <property type="entry name" value="alpha/beta-Hydrolases"/>
    <property type="match status" value="1"/>
</dbReference>
<keyword evidence="11" id="KW-1185">Reference proteome</keyword>
<evidence type="ECO:0000259" key="9">
    <source>
        <dbReference type="Pfam" id="PF00561"/>
    </source>
</evidence>
<dbReference type="GO" id="GO:0031966">
    <property type="term" value="C:mitochondrial membrane"/>
    <property type="evidence" value="ECO:0007669"/>
    <property type="project" value="UniProtKB-SubCell"/>
</dbReference>
<dbReference type="Pfam" id="PF00561">
    <property type="entry name" value="Abhydrolase_1"/>
    <property type="match status" value="1"/>
</dbReference>
<dbReference type="GO" id="GO:0047372">
    <property type="term" value="F:monoacylglycerol lipase activity"/>
    <property type="evidence" value="ECO:0007669"/>
    <property type="project" value="UniProtKB-EC"/>
</dbReference>
<feature type="compositionally biased region" description="Low complexity" evidence="8">
    <location>
        <begin position="46"/>
        <end position="60"/>
    </location>
</feature>
<dbReference type="InterPro" id="IPR050266">
    <property type="entry name" value="AB_hydrolase_sf"/>
</dbReference>
<evidence type="ECO:0000256" key="2">
    <source>
        <dbReference type="ARBA" id="ARBA00013254"/>
    </source>
</evidence>
<evidence type="ECO:0000313" key="11">
    <source>
        <dbReference type="Proteomes" id="UP000678393"/>
    </source>
</evidence>
<accession>A0A8S3ZFG5</accession>
<evidence type="ECO:0000256" key="5">
    <source>
        <dbReference type="ARBA" id="ARBA00046308"/>
    </source>
</evidence>
<dbReference type="AlphaFoldDB" id="A0A8S3ZFG5"/>
<dbReference type="PANTHER" id="PTHR43798:SF5">
    <property type="entry name" value="MONOACYLGLYCEROL LIPASE ABHD6"/>
    <property type="match status" value="1"/>
</dbReference>
<comment type="subcellular location">
    <subcellularLocation>
        <location evidence="3">Late endosome membrane</location>
        <topology evidence="3">Single-pass type II membrane protein</topology>
    </subcellularLocation>
    <subcellularLocation>
        <location evidence="4">Lysosome membrane</location>
        <topology evidence="4">Single-pass type II membrane protein</topology>
    </subcellularLocation>
    <subcellularLocation>
        <location evidence="5">Mitochondrion membrane</location>
        <topology evidence="5">Single-pass type II membrane protein</topology>
    </subcellularLocation>
</comment>
<feature type="region of interest" description="Disordered" evidence="8">
    <location>
        <begin position="1"/>
        <end position="67"/>
    </location>
</feature>
<evidence type="ECO:0000256" key="1">
    <source>
        <dbReference type="ARBA" id="ARBA00001613"/>
    </source>
</evidence>
<dbReference type="GO" id="GO:0046464">
    <property type="term" value="P:acylglycerol catabolic process"/>
    <property type="evidence" value="ECO:0007669"/>
    <property type="project" value="TreeGrafter"/>
</dbReference>
<dbReference type="EC" id="3.1.1.23" evidence="2"/>
<dbReference type="OrthoDB" id="294702at2759"/>
<dbReference type="EMBL" id="CAJHNH020002968">
    <property type="protein sequence ID" value="CAG5128197.1"/>
    <property type="molecule type" value="Genomic_DNA"/>
</dbReference>
<organism evidence="10 11">
    <name type="scientific">Candidula unifasciata</name>
    <dbReference type="NCBI Taxonomy" id="100452"/>
    <lineage>
        <taxon>Eukaryota</taxon>
        <taxon>Metazoa</taxon>
        <taxon>Spiralia</taxon>
        <taxon>Lophotrochozoa</taxon>
        <taxon>Mollusca</taxon>
        <taxon>Gastropoda</taxon>
        <taxon>Heterobranchia</taxon>
        <taxon>Euthyneura</taxon>
        <taxon>Panpulmonata</taxon>
        <taxon>Eupulmonata</taxon>
        <taxon>Stylommatophora</taxon>
        <taxon>Helicina</taxon>
        <taxon>Helicoidea</taxon>
        <taxon>Geomitridae</taxon>
        <taxon>Candidula</taxon>
    </lineage>
</organism>
<dbReference type="PANTHER" id="PTHR43798">
    <property type="entry name" value="MONOACYLGLYCEROL LIPASE"/>
    <property type="match status" value="1"/>
</dbReference>
<dbReference type="Gene3D" id="3.40.50.1820">
    <property type="entry name" value="alpha/beta hydrolase"/>
    <property type="match status" value="1"/>
</dbReference>
<dbReference type="InterPro" id="IPR000073">
    <property type="entry name" value="AB_hydrolase_1"/>
</dbReference>
<evidence type="ECO:0000256" key="8">
    <source>
        <dbReference type="SAM" id="MobiDB-lite"/>
    </source>
</evidence>
<evidence type="ECO:0000256" key="7">
    <source>
        <dbReference type="ARBA" id="ARBA00049568"/>
    </source>
</evidence>
<gene>
    <name evidence="10" type="ORF">CUNI_LOCUS13755</name>
</gene>
<reference evidence="10" key="1">
    <citation type="submission" date="2021-04" db="EMBL/GenBank/DDBJ databases">
        <authorList>
            <consortium name="Molecular Ecology Group"/>
        </authorList>
    </citation>
    <scope>NUCLEOTIDE SEQUENCE</scope>
</reference>
<sequence>MAGGAVLRDRKAKSKDTKAVKAQTENGIQASLPDKRDENVGGSPVNENSENSISLSSNKKASGKDKSSKESKSLCMTLCSKIKYVLLLIFIPPFLNYASLQREAVELKPAGELYDIGWGQKLFLSCQGKGAPTVILDAPTGMSSDVWTLVATKLAEHTHVCVYDRAGLGFSDRPLVSEQMGEDIHKLISTSSQQPRPLILVGAELGALVAQFYAHIYESDVLGLVLVNPLHEDLFEQSDGAWVQHWFSSLTPTYQTLQLGAALGITRLGLLVGALKQPIIGESVPDEVVLRQKYLLCHPRHLSSVVDEHYFINETFSQMRTLRKIKSLTPHISVSVLTGNYYDEQMPSTLNKAWARAEQSLLSRLPQNVQHLVVNGADRHMMYRKPEPIIETVLKLVRKWKRTQSLSDSKSS</sequence>
<name>A0A8S3ZFG5_9EUPU</name>
<dbReference type="GO" id="GO:0031902">
    <property type="term" value="C:late endosome membrane"/>
    <property type="evidence" value="ECO:0007669"/>
    <property type="project" value="UniProtKB-SubCell"/>
</dbReference>
<dbReference type="Proteomes" id="UP000678393">
    <property type="component" value="Unassembled WGS sequence"/>
</dbReference>
<evidence type="ECO:0000313" key="10">
    <source>
        <dbReference type="EMBL" id="CAG5128197.1"/>
    </source>
</evidence>
<proteinExistence type="predicted"/>
<evidence type="ECO:0000256" key="4">
    <source>
        <dbReference type="ARBA" id="ARBA00037874"/>
    </source>
</evidence>
<dbReference type="GO" id="GO:0005765">
    <property type="term" value="C:lysosomal membrane"/>
    <property type="evidence" value="ECO:0007669"/>
    <property type="project" value="UniProtKB-SubCell"/>
</dbReference>
<feature type="domain" description="AB hydrolase-1" evidence="9">
    <location>
        <begin position="142"/>
        <end position="247"/>
    </location>
</feature>
<dbReference type="InterPro" id="IPR029058">
    <property type="entry name" value="AB_hydrolase_fold"/>
</dbReference>
<comment type="catalytic activity">
    <reaction evidence="1">
        <text>Hydrolyzes glycerol monoesters of long-chain fatty acids.</text>
        <dbReference type="EC" id="3.1.1.23"/>
    </reaction>
</comment>
<comment type="catalytic activity">
    <reaction evidence="6">
        <text>1-dodecanoylglycerol + H2O = dodecanoate + glycerol + H(+)</text>
        <dbReference type="Rhea" id="RHEA:44316"/>
        <dbReference type="ChEBI" id="CHEBI:15377"/>
        <dbReference type="ChEBI" id="CHEBI:15378"/>
        <dbReference type="ChEBI" id="CHEBI:17754"/>
        <dbReference type="ChEBI" id="CHEBI:18262"/>
        <dbReference type="ChEBI" id="CHEBI:75539"/>
    </reaction>
</comment>
<comment type="function">
    <text evidence="7">Lipase that preferentially hydrolysis medium-chain saturated monoacylglycerols including 2-arachidonoylglycerol. Through 2-arachidonoylglycerol degradation may regulate endocannabinoid signaling pathways. Also has a lysophosphatidyl lipase activity with a preference for lysophosphatidylglycerol among other lysophospholipids. Also able to degrade bis(monoacylglycero)phosphate (BMP) and constitutes the major enzyme for BMP catabolism. BMP, also known as lysobisphosphatidic acid, is enriched in late endosomes and lysosomes and plays a key role in the formation of intraluminal vesicles and in lipid sorting.</text>
</comment>
<evidence type="ECO:0000256" key="6">
    <source>
        <dbReference type="ARBA" id="ARBA00047662"/>
    </source>
</evidence>
<protein>
    <recommendedName>
        <fullName evidence="2">acylglycerol lipase</fullName>
        <ecNumber evidence="2">3.1.1.23</ecNumber>
    </recommendedName>
</protein>